<dbReference type="Gene3D" id="3.30.420.10">
    <property type="entry name" value="Ribonuclease H-like superfamily/Ribonuclease H"/>
    <property type="match status" value="1"/>
</dbReference>
<keyword evidence="1" id="KW-0479">Metal-binding</keyword>
<dbReference type="Pfam" id="PF13976">
    <property type="entry name" value="gag_pre-integrs"/>
    <property type="match status" value="1"/>
</dbReference>
<dbReference type="InterPro" id="IPR025724">
    <property type="entry name" value="GAG-pre-integrase_dom"/>
</dbReference>
<feature type="region of interest" description="Disordered" evidence="3">
    <location>
        <begin position="787"/>
        <end position="816"/>
    </location>
</feature>
<evidence type="ECO:0000256" key="2">
    <source>
        <dbReference type="ARBA" id="ARBA00022801"/>
    </source>
</evidence>
<dbReference type="SUPFAM" id="SSF53098">
    <property type="entry name" value="Ribonuclease H-like"/>
    <property type="match status" value="1"/>
</dbReference>
<dbReference type="Proteomes" id="UP001151760">
    <property type="component" value="Unassembled WGS sequence"/>
</dbReference>
<gene>
    <name evidence="5" type="ORF">Tco_1006710</name>
</gene>
<dbReference type="InterPro" id="IPR036397">
    <property type="entry name" value="RNaseH_sf"/>
</dbReference>
<dbReference type="InterPro" id="IPR001584">
    <property type="entry name" value="Integrase_cat-core"/>
</dbReference>
<dbReference type="Pfam" id="PF25597">
    <property type="entry name" value="SH3_retrovirus"/>
    <property type="match status" value="1"/>
</dbReference>
<name>A0ABQ5FKE9_9ASTR</name>
<dbReference type="SUPFAM" id="SSF56672">
    <property type="entry name" value="DNA/RNA polymerases"/>
    <property type="match status" value="1"/>
</dbReference>
<accession>A0ABQ5FKE9</accession>
<dbReference type="Pfam" id="PF07727">
    <property type="entry name" value="RVT_2"/>
    <property type="match status" value="2"/>
</dbReference>
<feature type="region of interest" description="Disordered" evidence="3">
    <location>
        <begin position="1166"/>
        <end position="1232"/>
    </location>
</feature>
<dbReference type="PANTHER" id="PTHR42648:SF32">
    <property type="entry name" value="RIBONUCLEASE H-LIKE DOMAIN, GAG-PRE-INTEGRASE DOMAIN PROTEIN-RELATED"/>
    <property type="match status" value="1"/>
</dbReference>
<feature type="domain" description="Integrase catalytic" evidence="4">
    <location>
        <begin position="966"/>
        <end position="1064"/>
    </location>
</feature>
<dbReference type="EMBL" id="BQNB010017437">
    <property type="protein sequence ID" value="GJT63177.1"/>
    <property type="molecule type" value="Genomic_DNA"/>
</dbReference>
<dbReference type="InterPro" id="IPR012337">
    <property type="entry name" value="RNaseH-like_sf"/>
</dbReference>
<evidence type="ECO:0000313" key="6">
    <source>
        <dbReference type="Proteomes" id="UP001151760"/>
    </source>
</evidence>
<sequence>MAFEQFSSGPELQLLTSGHISSGLVPNLVSSTPYVSPSKKDSIPDDTTDTSSSTTIDQDAPSAKLTFEESSGRDVIPSNLHQINQLRQLQTDAMWCYFDAFLTKVELKNYKESMKESNWIDAMQEKFSKGAIDPTLFTRKEGKDILLVQIYIDDIIFASTNPKFCEIFANEMSSTFKMSMMGKISFFLGLQISQNPRGIFINQSTDALEMIKKYGMDSSDPVDTPMVERIKFDEDPQEIPVDPTRYRSMVGSLMYLTSSRLDLDTGIELTAYADVDHARCQDTRHSTSGSAQFLGDKLVSLSSKKQKSIAISTIEAEYISLTRCCAQILWMRSQLIDYGLAFTKILLYCDNKSDIALCCNNVHHSRSKHIDVRYHFIKEQDENGVVETFRVILFSFTMTNGNPSSVNIKEHYGIVTNRFTLIVLSALRCSGNENKLVRLETLSRRFFESTRSQIYDLEKFKKSDKGSRSQFIKHEGTMLGLKDFKMILRVTTAQYCWYKSLCCWITTARRITTVKRIKTIKEIRIVWRTRILTKIRIDQGLGSTSGIRAFALRNFDLEVMEFESAHSNTTAKLPILKLGEYEMWVIRIKQYFQVQDYALWEVIENGNSWVSVPQTAQENGTSVTKMSVPVTAEEKTNKKNDVKARSLLLMALPNEHQLTFSQYNDAKTMFAAIETRFGGNEATKKTQKTLLKQQYENFSASSTESLDSIFNRLRSIVIGGSGAQTLTFLTTPSTSSTNDVNTANPAYETEIHEDDPVNNGFEEAALSTKYRAKRYNSEIKKENDFINANDTDAPRNKEGQFKYQDNTRKQGNNEDTSSKAILAIDGVGFDWSDMAENRLDKHGSNAFRLELPDETRILLKILRKDNMYSFDMKNIVPKVSLTCLVAKAILDESMLWHMMLGHINFKNINKLVKDNLVRGFPTKCFEIDQTCVACLKGKQHRASCKSKFLNPITKPLFILHMDLFGPTFVSSLMHKKYCLVVTDDYSREKGIKREYSVARTPQQNGVAERRNRTLIEAARTMLADSKLPTTFWAEAVSTACYVQNRVLVVKPHNKTPYELFRGFKPALSFMRPFGCHVTILNTLDNLGKFDGKSDEGFFVGYSLSSKAFRVYNTRTRRVEENLHIGFLENKPMIEGNGPKWLFDIDSLTQSMNYVPVAAGTITNESAGTQGELNVGTSTQKEEISQDCIVEDGPDNENDEKDKSEDDSSPKEVNAAGQHVNTSSPELNTGRFKLNTVDPSVSTASLNDQDSPKNMFKLGASHTLKTTHVEFFDDEDKSEVWILMDLPIGKRAIGTKWVFRNKKDERGIMIRNKARLVAQGHRQEEGIDYEEVFAPVARIEAIRLFLAYASACSFMLCDLDFEPLSLSLSSIPSCDLVSFTNILILCLILKASNQSLRKSLSLNLELS</sequence>
<feature type="compositionally biased region" description="Polar residues" evidence="3">
    <location>
        <begin position="1166"/>
        <end position="1178"/>
    </location>
</feature>
<reference evidence="5" key="2">
    <citation type="submission" date="2022-01" db="EMBL/GenBank/DDBJ databases">
        <authorList>
            <person name="Yamashiro T."/>
            <person name="Shiraishi A."/>
            <person name="Satake H."/>
            <person name="Nakayama K."/>
        </authorList>
    </citation>
    <scope>NUCLEOTIDE SEQUENCE</scope>
</reference>
<organism evidence="5 6">
    <name type="scientific">Tanacetum coccineum</name>
    <dbReference type="NCBI Taxonomy" id="301880"/>
    <lineage>
        <taxon>Eukaryota</taxon>
        <taxon>Viridiplantae</taxon>
        <taxon>Streptophyta</taxon>
        <taxon>Embryophyta</taxon>
        <taxon>Tracheophyta</taxon>
        <taxon>Spermatophyta</taxon>
        <taxon>Magnoliopsida</taxon>
        <taxon>eudicotyledons</taxon>
        <taxon>Gunneridae</taxon>
        <taxon>Pentapetalae</taxon>
        <taxon>asterids</taxon>
        <taxon>campanulids</taxon>
        <taxon>Asterales</taxon>
        <taxon>Asteraceae</taxon>
        <taxon>Asteroideae</taxon>
        <taxon>Anthemideae</taxon>
        <taxon>Anthemidinae</taxon>
        <taxon>Tanacetum</taxon>
    </lineage>
</organism>
<proteinExistence type="predicted"/>
<keyword evidence="6" id="KW-1185">Reference proteome</keyword>
<dbReference type="InterPro" id="IPR043502">
    <property type="entry name" value="DNA/RNA_pol_sf"/>
</dbReference>
<dbReference type="CDD" id="cd09272">
    <property type="entry name" value="RNase_HI_RT_Ty1"/>
    <property type="match status" value="1"/>
</dbReference>
<evidence type="ECO:0000256" key="3">
    <source>
        <dbReference type="SAM" id="MobiDB-lite"/>
    </source>
</evidence>
<feature type="region of interest" description="Disordered" evidence="3">
    <location>
        <begin position="34"/>
        <end position="63"/>
    </location>
</feature>
<dbReference type="Pfam" id="PF14223">
    <property type="entry name" value="Retrotran_gag_2"/>
    <property type="match status" value="1"/>
</dbReference>
<evidence type="ECO:0000259" key="4">
    <source>
        <dbReference type="PROSITE" id="PS50994"/>
    </source>
</evidence>
<evidence type="ECO:0000313" key="5">
    <source>
        <dbReference type="EMBL" id="GJT63177.1"/>
    </source>
</evidence>
<evidence type="ECO:0000256" key="1">
    <source>
        <dbReference type="ARBA" id="ARBA00022723"/>
    </source>
</evidence>
<dbReference type="PROSITE" id="PS50994">
    <property type="entry name" value="INTEGRASE"/>
    <property type="match status" value="1"/>
</dbReference>
<keyword evidence="2" id="KW-0378">Hydrolase</keyword>
<feature type="compositionally biased region" description="Basic and acidic residues" evidence="3">
    <location>
        <begin position="1199"/>
        <end position="1209"/>
    </location>
</feature>
<dbReference type="InterPro" id="IPR013103">
    <property type="entry name" value="RVT_2"/>
</dbReference>
<protein>
    <submittedName>
        <fullName evidence="5">Ribonuclease H-like domain-containing protein</fullName>
    </submittedName>
</protein>
<dbReference type="InterPro" id="IPR057670">
    <property type="entry name" value="SH3_retrovirus"/>
</dbReference>
<dbReference type="PANTHER" id="PTHR42648">
    <property type="entry name" value="TRANSPOSASE, PUTATIVE-RELATED"/>
    <property type="match status" value="1"/>
</dbReference>
<feature type="compositionally biased region" description="Basic and acidic residues" evidence="3">
    <location>
        <begin position="792"/>
        <end position="812"/>
    </location>
</feature>
<comment type="caution">
    <text evidence="5">The sequence shown here is derived from an EMBL/GenBank/DDBJ whole genome shotgun (WGS) entry which is preliminary data.</text>
</comment>
<reference evidence="5" key="1">
    <citation type="journal article" date="2022" name="Int. J. Mol. Sci.">
        <title>Draft Genome of Tanacetum Coccineum: Genomic Comparison of Closely Related Tanacetum-Family Plants.</title>
        <authorList>
            <person name="Yamashiro T."/>
            <person name="Shiraishi A."/>
            <person name="Nakayama K."/>
            <person name="Satake H."/>
        </authorList>
    </citation>
    <scope>NUCLEOTIDE SEQUENCE</scope>
</reference>
<feature type="compositionally biased region" description="Acidic residues" evidence="3">
    <location>
        <begin position="1188"/>
        <end position="1198"/>
    </location>
</feature>
<dbReference type="InterPro" id="IPR039537">
    <property type="entry name" value="Retrotran_Ty1/copia-like"/>
</dbReference>